<sequence>MKVAVVGAGIAGRFVAWRLVKSGYSVELFDKAEKDEESACSFAAAGILSPLAELEMAEADIFRYGLRSMSLYQEWLPELTQPVFFRQIGSLVTAHGSDKIELDHFYRLIQRKVDQDDLQQNPVEKVQVSSIEPDLEHLGEGLYLPSEGQIDPIGLMAALASELEQSEAVNWHHNTMVEEVMGGAVTVAGNTINFDWTFDCRGLGAKDDLPLRAVRGELLWLQAPDVSLEHLTRLIHPRYRIYVVPRPDNIYLIGATEIESEDYSSVSVRSSLELLSAAYSVHRGFGEARIIKSVVNCRPALPDNLPTIETDQGLTRINGLYRHGILMAPAVVEQALEDFAQNIPKVTHANYS</sequence>
<dbReference type="Gene3D" id="3.50.50.60">
    <property type="entry name" value="FAD/NAD(P)-binding domain"/>
    <property type="match status" value="1"/>
</dbReference>
<keyword evidence="2" id="KW-0784">Thiamine biosynthesis</keyword>
<evidence type="ECO:0000256" key="2">
    <source>
        <dbReference type="ARBA" id="ARBA00022977"/>
    </source>
</evidence>
<dbReference type="PANTHER" id="PTHR13847:SF289">
    <property type="entry name" value="GLYCINE OXIDASE"/>
    <property type="match status" value="1"/>
</dbReference>
<keyword evidence="6" id="KW-1185">Reference proteome</keyword>
<dbReference type="GO" id="GO:0009229">
    <property type="term" value="P:thiamine diphosphate biosynthetic process"/>
    <property type="evidence" value="ECO:0007669"/>
    <property type="project" value="UniProtKB-UniPathway"/>
</dbReference>
<dbReference type="Proteomes" id="UP000094147">
    <property type="component" value="Chromosome"/>
</dbReference>
<dbReference type="Pfam" id="PF01266">
    <property type="entry name" value="DAO"/>
    <property type="match status" value="1"/>
</dbReference>
<dbReference type="SUPFAM" id="SSF54373">
    <property type="entry name" value="FAD-linked reductases, C-terminal domain"/>
    <property type="match status" value="1"/>
</dbReference>
<proteinExistence type="predicted"/>
<reference evidence="6" key="1">
    <citation type="submission" date="2015-08" db="EMBL/GenBank/DDBJ databases">
        <authorList>
            <person name="Kim K.M."/>
        </authorList>
    </citation>
    <scope>NUCLEOTIDE SEQUENCE [LARGE SCALE GENOMIC DNA]</scope>
    <source>
        <strain evidence="6">KCTC 23892</strain>
    </source>
</reference>
<feature type="domain" description="FAD dependent oxidoreductase" evidence="4">
    <location>
        <begin position="2"/>
        <end position="331"/>
    </location>
</feature>
<dbReference type="InterPro" id="IPR012727">
    <property type="entry name" value="Gly_oxidase_ThiO"/>
</dbReference>
<dbReference type="SUPFAM" id="SSF51905">
    <property type="entry name" value="FAD/NAD(P)-binding domain"/>
    <property type="match status" value="1"/>
</dbReference>
<dbReference type="UniPathway" id="UPA00060"/>
<dbReference type="RefSeq" id="WP_068988295.1">
    <property type="nucleotide sequence ID" value="NZ_CP012418.1"/>
</dbReference>
<dbReference type="NCBIfam" id="TIGR02352">
    <property type="entry name" value="thiamin_ThiO"/>
    <property type="match status" value="1"/>
</dbReference>
<dbReference type="GO" id="GO:0050660">
    <property type="term" value="F:flavin adenine dinucleotide binding"/>
    <property type="evidence" value="ECO:0007669"/>
    <property type="project" value="InterPro"/>
</dbReference>
<evidence type="ECO:0000259" key="4">
    <source>
        <dbReference type="Pfam" id="PF01266"/>
    </source>
</evidence>
<name>A0A1B3B7N5_9GAMM</name>
<evidence type="ECO:0000313" key="5">
    <source>
        <dbReference type="EMBL" id="AOE48802.1"/>
    </source>
</evidence>
<protein>
    <submittedName>
        <fullName evidence="5">FAD dependent oxidoreductase</fullName>
    </submittedName>
</protein>
<dbReference type="KEGG" id="ksd:KS2013_70"/>
<organism evidence="5 6">
    <name type="scientific">Kangiella sediminilitoris</name>
    <dbReference type="NCBI Taxonomy" id="1144748"/>
    <lineage>
        <taxon>Bacteria</taxon>
        <taxon>Pseudomonadati</taxon>
        <taxon>Pseudomonadota</taxon>
        <taxon>Gammaproteobacteria</taxon>
        <taxon>Kangiellales</taxon>
        <taxon>Kangiellaceae</taxon>
        <taxon>Kangiella</taxon>
    </lineage>
</organism>
<evidence type="ECO:0000256" key="1">
    <source>
        <dbReference type="ARBA" id="ARBA00004948"/>
    </source>
</evidence>
<dbReference type="GO" id="GO:0016491">
    <property type="term" value="F:oxidoreductase activity"/>
    <property type="evidence" value="ECO:0007669"/>
    <property type="project" value="UniProtKB-KW"/>
</dbReference>
<dbReference type="OrthoDB" id="9790035at2"/>
<comment type="pathway">
    <text evidence="1">Cofactor biosynthesis; thiamine diphosphate biosynthesis.</text>
</comment>
<gene>
    <name evidence="5" type="ORF">KS2013_70</name>
</gene>
<dbReference type="STRING" id="1144748.KS2013_70"/>
<dbReference type="GO" id="GO:0005737">
    <property type="term" value="C:cytoplasm"/>
    <property type="evidence" value="ECO:0007669"/>
    <property type="project" value="TreeGrafter"/>
</dbReference>
<keyword evidence="3" id="KW-0560">Oxidoreductase</keyword>
<dbReference type="EMBL" id="CP012418">
    <property type="protein sequence ID" value="AOE48802.1"/>
    <property type="molecule type" value="Genomic_DNA"/>
</dbReference>
<dbReference type="GO" id="GO:0009228">
    <property type="term" value="P:thiamine biosynthetic process"/>
    <property type="evidence" value="ECO:0007669"/>
    <property type="project" value="UniProtKB-KW"/>
</dbReference>
<evidence type="ECO:0000256" key="3">
    <source>
        <dbReference type="ARBA" id="ARBA00023002"/>
    </source>
</evidence>
<accession>A0A1B3B7N5</accession>
<evidence type="ECO:0000313" key="6">
    <source>
        <dbReference type="Proteomes" id="UP000094147"/>
    </source>
</evidence>
<dbReference type="PANTHER" id="PTHR13847">
    <property type="entry name" value="SARCOSINE DEHYDROGENASE-RELATED"/>
    <property type="match status" value="1"/>
</dbReference>
<dbReference type="PATRIC" id="fig|1144748.3.peg.71"/>
<dbReference type="Gene3D" id="3.30.9.10">
    <property type="entry name" value="D-Amino Acid Oxidase, subunit A, domain 2"/>
    <property type="match status" value="1"/>
</dbReference>
<dbReference type="InterPro" id="IPR006076">
    <property type="entry name" value="FAD-dep_OxRdtase"/>
</dbReference>
<dbReference type="AlphaFoldDB" id="A0A1B3B7N5"/>
<dbReference type="InterPro" id="IPR036188">
    <property type="entry name" value="FAD/NAD-bd_sf"/>
</dbReference>